<evidence type="ECO:0000313" key="5">
    <source>
        <dbReference type="Proteomes" id="UP001209878"/>
    </source>
</evidence>
<comment type="caution">
    <text evidence="4">The sequence shown here is derived from an EMBL/GenBank/DDBJ whole genome shotgun (WGS) entry which is preliminary data.</text>
</comment>
<dbReference type="SUPFAM" id="SSF54236">
    <property type="entry name" value="Ubiquitin-like"/>
    <property type="match status" value="1"/>
</dbReference>
<feature type="compositionally biased region" description="Polar residues" evidence="1">
    <location>
        <begin position="542"/>
        <end position="556"/>
    </location>
</feature>
<dbReference type="InterPro" id="IPR029071">
    <property type="entry name" value="Ubiquitin-like_domsf"/>
</dbReference>
<dbReference type="InterPro" id="IPR001849">
    <property type="entry name" value="PH_domain"/>
</dbReference>
<dbReference type="Gene3D" id="2.30.29.30">
    <property type="entry name" value="Pleckstrin-homology domain (PH domain)/Phosphotyrosine-binding domain (PTB)"/>
    <property type="match status" value="1"/>
</dbReference>
<dbReference type="PROSITE" id="PS50200">
    <property type="entry name" value="RA"/>
    <property type="match status" value="1"/>
</dbReference>
<organism evidence="4 5">
    <name type="scientific">Ridgeia piscesae</name>
    <name type="common">Tubeworm</name>
    <dbReference type="NCBI Taxonomy" id="27915"/>
    <lineage>
        <taxon>Eukaryota</taxon>
        <taxon>Metazoa</taxon>
        <taxon>Spiralia</taxon>
        <taxon>Lophotrochozoa</taxon>
        <taxon>Annelida</taxon>
        <taxon>Polychaeta</taxon>
        <taxon>Sedentaria</taxon>
        <taxon>Canalipalpata</taxon>
        <taxon>Sabellida</taxon>
        <taxon>Siboglinidae</taxon>
        <taxon>Ridgeia</taxon>
    </lineage>
</organism>
<dbReference type="InterPro" id="IPR039664">
    <property type="entry name" value="GRB/APBB1IP"/>
</dbReference>
<feature type="compositionally biased region" description="Polar residues" evidence="1">
    <location>
        <begin position="674"/>
        <end position="683"/>
    </location>
</feature>
<dbReference type="Pfam" id="PF00169">
    <property type="entry name" value="PH"/>
    <property type="match status" value="1"/>
</dbReference>
<dbReference type="InterPro" id="IPR011993">
    <property type="entry name" value="PH-like_dom_sf"/>
</dbReference>
<dbReference type="InterPro" id="IPR039665">
    <property type="entry name" value="PH_APBB1IP"/>
</dbReference>
<feature type="compositionally biased region" description="Pro residues" evidence="1">
    <location>
        <begin position="527"/>
        <end position="536"/>
    </location>
</feature>
<dbReference type="AlphaFoldDB" id="A0AAD9P0T5"/>
<feature type="compositionally biased region" description="Low complexity" evidence="1">
    <location>
        <begin position="568"/>
        <end position="577"/>
    </location>
</feature>
<evidence type="ECO:0000259" key="2">
    <source>
        <dbReference type="PROSITE" id="PS50003"/>
    </source>
</evidence>
<dbReference type="Gene3D" id="3.10.20.90">
    <property type="entry name" value="Phosphatidylinositol 3-kinase Catalytic Subunit, Chain A, domain 1"/>
    <property type="match status" value="1"/>
</dbReference>
<feature type="compositionally biased region" description="Polar residues" evidence="1">
    <location>
        <begin position="507"/>
        <end position="518"/>
    </location>
</feature>
<dbReference type="Proteomes" id="UP001209878">
    <property type="component" value="Unassembled WGS sequence"/>
</dbReference>
<dbReference type="PANTHER" id="PTHR11243">
    <property type="entry name" value="GROWTH FACTOR RECEPTOR-BOUND PROTEIN"/>
    <property type="match status" value="1"/>
</dbReference>
<gene>
    <name evidence="4" type="ORF">NP493_220g01019</name>
</gene>
<dbReference type="CDD" id="cd01259">
    <property type="entry name" value="PH_APBB1IP"/>
    <property type="match status" value="1"/>
</dbReference>
<evidence type="ECO:0000256" key="1">
    <source>
        <dbReference type="SAM" id="MobiDB-lite"/>
    </source>
</evidence>
<sequence>MTVAQICDILVVKNHYDPSVHWSVIEELPEIYMERLIEDHEFLVENLLPWTRDSTNRLIFLERPDKYDVFLKPERYLLADTDADQHVYTEDEKQILIQEYFGSGQARIPRVETMLYLKLEGKKAWKKYHFVLRASGIYYNPKGKSKSSKDLVCLQKLDYVEVYTSLGWKKKYKAPTEHGFALKHARIQKKTSKYIKYLCADDAATAVLWTTAIRVAKFGEQLKHNYDSAKENVATWDPSKVLMEPNKVAVDTSSVAKDERTAANKPVMHAKKLSVDAGRVAIDTREATKGADMVVMDTSRRVDYVGMENSHVEATTAVAMDIDKVVIETNRQVVETIKVSTSPVKRVQPTAVIGRQSSFVDNPPRTPTKQNGGSVHSPLRLNGIAATRQDSMDNSVAKMAPMLPVTTETTRHIAEQCLNTIKRSPKPNGSLERAPSLKTPAPPVSKKPVPPPTPPKSMAVLHAQTNQQDFPAPPSPHTLQAFRLDGATEQGEDVPDGCSPAAVSRNRFPSTSSNQSRGSFKGAHTPPAVPVKPQSPRPGSQRPLSSPTPESPQPNGGSPWHRRSSSGPVSPAISAAKPKPPPPPKRGLHTKLSFHGDSAVSKNFMADLQRTLAQKQQPRPGNKPASPQVAAPAASGMVRGDSLSDLPPPPPELMEGLEGAGAKKKVPPPPPKRSNATQLTTNK</sequence>
<reference evidence="4" key="1">
    <citation type="journal article" date="2023" name="Mol. Biol. Evol.">
        <title>Third-Generation Sequencing Reveals the Adaptive Role of the Epigenome in Three Deep-Sea Polychaetes.</title>
        <authorList>
            <person name="Perez M."/>
            <person name="Aroh O."/>
            <person name="Sun Y."/>
            <person name="Lan Y."/>
            <person name="Juniper S.K."/>
            <person name="Young C.R."/>
            <person name="Angers B."/>
            <person name="Qian P.Y."/>
        </authorList>
    </citation>
    <scope>NUCLEOTIDE SEQUENCE</scope>
    <source>
        <strain evidence="4">R07B-5</strain>
    </source>
</reference>
<dbReference type="SUPFAM" id="SSF50729">
    <property type="entry name" value="PH domain-like"/>
    <property type="match status" value="1"/>
</dbReference>
<dbReference type="SMART" id="SM00233">
    <property type="entry name" value="PH"/>
    <property type="match status" value="1"/>
</dbReference>
<feature type="compositionally biased region" description="Pro residues" evidence="1">
    <location>
        <begin position="440"/>
        <end position="455"/>
    </location>
</feature>
<dbReference type="PANTHER" id="PTHR11243:SF23">
    <property type="entry name" value="LD06925P"/>
    <property type="match status" value="1"/>
</dbReference>
<dbReference type="Pfam" id="PF21989">
    <property type="entry name" value="RA_2"/>
    <property type="match status" value="1"/>
</dbReference>
<dbReference type="InterPro" id="IPR000159">
    <property type="entry name" value="RA_dom"/>
</dbReference>
<keyword evidence="5" id="KW-1185">Reference proteome</keyword>
<dbReference type="PROSITE" id="PS50003">
    <property type="entry name" value="PH_DOMAIN"/>
    <property type="match status" value="1"/>
</dbReference>
<feature type="domain" description="PH" evidence="2">
    <location>
        <begin position="110"/>
        <end position="218"/>
    </location>
</feature>
<dbReference type="EMBL" id="JAODUO010000220">
    <property type="protein sequence ID" value="KAK2185865.1"/>
    <property type="molecule type" value="Genomic_DNA"/>
</dbReference>
<proteinExistence type="predicted"/>
<dbReference type="GO" id="GO:0007165">
    <property type="term" value="P:signal transduction"/>
    <property type="evidence" value="ECO:0007669"/>
    <property type="project" value="InterPro"/>
</dbReference>
<feature type="region of interest" description="Disordered" evidence="1">
    <location>
        <begin position="485"/>
        <end position="683"/>
    </location>
</feature>
<accession>A0AAD9P0T5</accession>
<evidence type="ECO:0000259" key="3">
    <source>
        <dbReference type="PROSITE" id="PS50200"/>
    </source>
</evidence>
<protein>
    <submittedName>
        <fullName evidence="4">Uncharacterized protein</fullName>
    </submittedName>
</protein>
<feature type="domain" description="Ras-associating" evidence="3">
    <location>
        <begin position="1"/>
        <end position="65"/>
    </location>
</feature>
<feature type="region of interest" description="Disordered" evidence="1">
    <location>
        <begin position="357"/>
        <end position="378"/>
    </location>
</feature>
<feature type="compositionally biased region" description="Low complexity" evidence="1">
    <location>
        <begin position="624"/>
        <end position="635"/>
    </location>
</feature>
<name>A0AAD9P0T5_RIDPI</name>
<evidence type="ECO:0000313" key="4">
    <source>
        <dbReference type="EMBL" id="KAK2185865.1"/>
    </source>
</evidence>
<feature type="region of interest" description="Disordered" evidence="1">
    <location>
        <begin position="419"/>
        <end position="458"/>
    </location>
</feature>